<dbReference type="EMBL" id="JAGGLJ010000002">
    <property type="protein sequence ID" value="MBP2024676.1"/>
    <property type="molecule type" value="Genomic_DNA"/>
</dbReference>
<keyword evidence="3" id="KW-0444">Lipid biosynthesis</keyword>
<evidence type="ECO:0000313" key="12">
    <source>
        <dbReference type="Proteomes" id="UP001519306"/>
    </source>
</evidence>
<dbReference type="InterPro" id="IPR013751">
    <property type="entry name" value="ACP_syn_III_N"/>
</dbReference>
<feature type="domain" description="Beta-ketoacyl-[acyl-carrier-protein] synthase III N-terminal" evidence="10">
    <location>
        <begin position="105"/>
        <end position="169"/>
    </location>
</feature>
<accession>A0ABS4KBX5</accession>
<evidence type="ECO:0000256" key="6">
    <source>
        <dbReference type="ARBA" id="ARBA00023098"/>
    </source>
</evidence>
<gene>
    <name evidence="11" type="ORF">J2Z71_000192</name>
</gene>
<dbReference type="Pfam" id="PF08545">
    <property type="entry name" value="ACP_syn_III"/>
    <property type="match status" value="1"/>
</dbReference>
<dbReference type="PANTHER" id="PTHR43091">
    <property type="entry name" value="3-OXOACYL-[ACYL-CARRIER-PROTEIN] SYNTHASE"/>
    <property type="match status" value="1"/>
</dbReference>
<dbReference type="Gene3D" id="3.40.47.10">
    <property type="match status" value="1"/>
</dbReference>
<dbReference type="Proteomes" id="UP001519306">
    <property type="component" value="Unassembled WGS sequence"/>
</dbReference>
<keyword evidence="8" id="KW-0511">Multifunctional enzyme</keyword>
<evidence type="ECO:0000259" key="9">
    <source>
        <dbReference type="Pfam" id="PF08541"/>
    </source>
</evidence>
<evidence type="ECO:0000256" key="5">
    <source>
        <dbReference type="ARBA" id="ARBA00022832"/>
    </source>
</evidence>
<organism evidence="11 12">
    <name type="scientific">Peptoniphilus stercorisuis</name>
    <dbReference type="NCBI Taxonomy" id="1436965"/>
    <lineage>
        <taxon>Bacteria</taxon>
        <taxon>Bacillati</taxon>
        <taxon>Bacillota</taxon>
        <taxon>Tissierellia</taxon>
        <taxon>Tissierellales</taxon>
        <taxon>Peptoniphilaceae</taxon>
        <taxon>Peptoniphilus</taxon>
    </lineage>
</organism>
<dbReference type="RefSeq" id="WP_210059986.1">
    <property type="nucleotide sequence ID" value="NZ_JAGGLJ010000002.1"/>
</dbReference>
<dbReference type="Pfam" id="PF08541">
    <property type="entry name" value="ACP_syn_III_C"/>
    <property type="match status" value="1"/>
</dbReference>
<evidence type="ECO:0000313" key="11">
    <source>
        <dbReference type="EMBL" id="MBP2024676.1"/>
    </source>
</evidence>
<evidence type="ECO:0000256" key="3">
    <source>
        <dbReference type="ARBA" id="ARBA00022516"/>
    </source>
</evidence>
<protein>
    <submittedName>
        <fullName evidence="11">3-oxoacyl-[acyl-carrier-protein] synthase-3</fullName>
        <ecNumber evidence="11">2.3.1.180</ecNumber>
    </submittedName>
</protein>
<sequence>MGLSILKSGKYLPDNEVTNDYFEKYLDTSDIWIRKRTGIESRRISKNLDVKSLSILAVKNLELSKEDIEKIKLVIVTSLSEDYLMPSISSFIVGEFNINNKAMSFDMNIACTGFVSATVLAEKYLNNEEYALIVSAEVLSKYTDFNNRENAILFGDGAGAVLYEKNNEEFFYDNGSIFSKDLHLVGKSIERESSFIEMNGKNIYRFTMEYVPKSIEKTIEKSGIDISNIDYFILHQANIRIIEGIAKRVGGIEKYYSNLKYYGNTSSATIPICISEIFEKNMFKKNQKVLLSGFGGGLSYCTCIVNIGG</sequence>
<keyword evidence="6" id="KW-0443">Lipid metabolism</keyword>
<evidence type="ECO:0000259" key="10">
    <source>
        <dbReference type="Pfam" id="PF08545"/>
    </source>
</evidence>
<comment type="similarity">
    <text evidence="2">Belongs to the thiolase-like superfamily. FabH family.</text>
</comment>
<dbReference type="GO" id="GO:0033818">
    <property type="term" value="F:beta-ketoacyl-acyl-carrier-protein synthase III activity"/>
    <property type="evidence" value="ECO:0007669"/>
    <property type="project" value="UniProtKB-EC"/>
</dbReference>
<evidence type="ECO:0000256" key="8">
    <source>
        <dbReference type="ARBA" id="ARBA00023268"/>
    </source>
</evidence>
<comment type="caution">
    <text evidence="11">The sequence shown here is derived from an EMBL/GenBank/DDBJ whole genome shotgun (WGS) entry which is preliminary data.</text>
</comment>
<keyword evidence="7" id="KW-0275">Fatty acid biosynthesis</keyword>
<dbReference type="NCBIfam" id="NF006829">
    <property type="entry name" value="PRK09352.1"/>
    <property type="match status" value="1"/>
</dbReference>
<evidence type="ECO:0000256" key="4">
    <source>
        <dbReference type="ARBA" id="ARBA00022679"/>
    </source>
</evidence>
<keyword evidence="5" id="KW-0276">Fatty acid metabolism</keyword>
<comment type="pathway">
    <text evidence="1">Lipid metabolism.</text>
</comment>
<evidence type="ECO:0000256" key="2">
    <source>
        <dbReference type="ARBA" id="ARBA00008642"/>
    </source>
</evidence>
<dbReference type="SUPFAM" id="SSF53901">
    <property type="entry name" value="Thiolase-like"/>
    <property type="match status" value="1"/>
</dbReference>
<keyword evidence="12" id="KW-1185">Reference proteome</keyword>
<dbReference type="PANTHER" id="PTHR43091:SF1">
    <property type="entry name" value="BETA-KETOACYL-[ACYL-CARRIER-PROTEIN] SYNTHASE III, CHLOROPLASTIC"/>
    <property type="match status" value="1"/>
</dbReference>
<feature type="domain" description="Beta-ketoacyl-[acyl-carrier-protein] synthase III C-terminal" evidence="9">
    <location>
        <begin position="220"/>
        <end position="306"/>
    </location>
</feature>
<keyword evidence="11" id="KW-0012">Acyltransferase</keyword>
<dbReference type="InterPro" id="IPR016039">
    <property type="entry name" value="Thiolase-like"/>
</dbReference>
<reference evidence="11 12" key="1">
    <citation type="submission" date="2021-03" db="EMBL/GenBank/DDBJ databases">
        <title>Genomic Encyclopedia of Type Strains, Phase IV (KMG-IV): sequencing the most valuable type-strain genomes for metagenomic binning, comparative biology and taxonomic classification.</title>
        <authorList>
            <person name="Goeker M."/>
        </authorList>
    </citation>
    <scope>NUCLEOTIDE SEQUENCE [LARGE SCALE GENOMIC DNA]</scope>
    <source>
        <strain evidence="11 12">DSM 27563</strain>
    </source>
</reference>
<evidence type="ECO:0000256" key="1">
    <source>
        <dbReference type="ARBA" id="ARBA00005189"/>
    </source>
</evidence>
<name>A0ABS4KBX5_9FIRM</name>
<keyword evidence="4 11" id="KW-0808">Transferase</keyword>
<dbReference type="InterPro" id="IPR013747">
    <property type="entry name" value="ACP_syn_III_C"/>
</dbReference>
<dbReference type="EC" id="2.3.1.180" evidence="11"/>
<proteinExistence type="inferred from homology"/>
<dbReference type="CDD" id="cd00830">
    <property type="entry name" value="KAS_III"/>
    <property type="match status" value="1"/>
</dbReference>
<evidence type="ECO:0000256" key="7">
    <source>
        <dbReference type="ARBA" id="ARBA00023160"/>
    </source>
</evidence>